<evidence type="ECO:0000256" key="5">
    <source>
        <dbReference type="ARBA" id="ARBA00023002"/>
    </source>
</evidence>
<dbReference type="Gene3D" id="3.30.465.10">
    <property type="match status" value="1"/>
</dbReference>
<dbReference type="Gene3D" id="3.40.462.20">
    <property type="match status" value="1"/>
</dbReference>
<dbReference type="InterPro" id="IPR016169">
    <property type="entry name" value="FAD-bd_PCMH_sub2"/>
</dbReference>
<dbReference type="GO" id="GO:0071949">
    <property type="term" value="F:FAD binding"/>
    <property type="evidence" value="ECO:0007669"/>
    <property type="project" value="InterPro"/>
</dbReference>
<dbReference type="SUPFAM" id="SSF56176">
    <property type="entry name" value="FAD-binding/transporter-associated domain-like"/>
    <property type="match status" value="1"/>
</dbReference>
<dbReference type="PROSITE" id="PS51387">
    <property type="entry name" value="FAD_PCMH"/>
    <property type="match status" value="1"/>
</dbReference>
<keyword evidence="9" id="KW-1185">Reference proteome</keyword>
<dbReference type="PANTHER" id="PTHR42973:SF39">
    <property type="entry name" value="FAD-BINDING PCMH-TYPE DOMAIN-CONTAINING PROTEIN"/>
    <property type="match status" value="1"/>
</dbReference>
<evidence type="ECO:0000256" key="1">
    <source>
        <dbReference type="ARBA" id="ARBA00001974"/>
    </source>
</evidence>
<organism evidence="8 9">
    <name type="scientific">Didymella heteroderae</name>
    <dbReference type="NCBI Taxonomy" id="1769908"/>
    <lineage>
        <taxon>Eukaryota</taxon>
        <taxon>Fungi</taxon>
        <taxon>Dikarya</taxon>
        <taxon>Ascomycota</taxon>
        <taxon>Pezizomycotina</taxon>
        <taxon>Dothideomycetes</taxon>
        <taxon>Pleosporomycetidae</taxon>
        <taxon>Pleosporales</taxon>
        <taxon>Pleosporineae</taxon>
        <taxon>Didymellaceae</taxon>
        <taxon>Didymella</taxon>
    </lineage>
</organism>
<keyword evidence="5" id="KW-0560">Oxidoreductase</keyword>
<evidence type="ECO:0000313" key="9">
    <source>
        <dbReference type="Proteomes" id="UP000758155"/>
    </source>
</evidence>
<accession>A0A9P4WZY7</accession>
<evidence type="ECO:0000256" key="2">
    <source>
        <dbReference type="ARBA" id="ARBA00005466"/>
    </source>
</evidence>
<comment type="cofactor">
    <cofactor evidence="1">
        <name>FAD</name>
        <dbReference type="ChEBI" id="CHEBI:57692"/>
    </cofactor>
</comment>
<keyword evidence="3" id="KW-0285">Flavoprotein</keyword>
<sequence>MLSTTNFLLVSAFFLASPVLGELFCKTNPLDPSWPTTDEWNALNQSTNGVLIHSRPVASSCYDGNPFESTTSCAHVQENWFLSAFHAEQPESIGYSYWANNTCVPPNDYGYIEGQQCQLGGLPEYILNASTAEQVATAAEWASSRNIRIVVKGTGHDLNGRSSGAYSLSIWTRHLTNTEFDANWPLPGGNGTENVAIFGSGNTWGAALESAAAVGRTVVSGQDPTVGLGGFIGGGGHGPLSSHYGLAADQVLQATVVTTGGQILVANDAQNRDMFWAIRGGGPGLYGIVIEYVIRTHPLPQNVVLGTLRLSIDENATSGASDASWNALATLVSSLPDLMDSGITGNGIATTTKSAPNASSAAKGVTISLTLFGYNTTTAAFKSSVEPIKSRMLASAADQTVSIDLSETQVLPSYSALFDVLNPMDSSCGEIKDVRGHLQNITQTQVAGGQARLIIGLQGGLGPRNVEMRMRGALTPAWREAYLHVIATGTNVNTTDSTPKKALSAAAAWAEGHKEAVWRKWAPESGSYINEANPFNSNFKKDFYGGNYERLVSIKNKYDPTASLYVQSGVGSDVWSYDLDSGKLCREIK</sequence>
<protein>
    <recommendedName>
        <fullName evidence="7">FAD-binding PCMH-type domain-containing protein</fullName>
    </recommendedName>
</protein>
<name>A0A9P4WZY7_9PLEO</name>
<feature type="signal peptide" evidence="6">
    <location>
        <begin position="1"/>
        <end position="21"/>
    </location>
</feature>
<dbReference type="AlphaFoldDB" id="A0A9P4WZY7"/>
<dbReference type="EMBL" id="SWKV01000002">
    <property type="protein sequence ID" value="KAF3047756.1"/>
    <property type="molecule type" value="Genomic_DNA"/>
</dbReference>
<dbReference type="InterPro" id="IPR006094">
    <property type="entry name" value="Oxid_FAD_bind_N"/>
</dbReference>
<feature type="domain" description="FAD-binding PCMH-type" evidence="7">
    <location>
        <begin position="119"/>
        <end position="299"/>
    </location>
</feature>
<reference evidence="8" key="1">
    <citation type="submission" date="2019-04" db="EMBL/GenBank/DDBJ databases">
        <title>Sequencing of skin fungus with MAO and IRED activity.</title>
        <authorList>
            <person name="Marsaioli A.J."/>
            <person name="Bonatto J.M.C."/>
            <person name="Reis Junior O."/>
        </authorList>
    </citation>
    <scope>NUCLEOTIDE SEQUENCE</scope>
    <source>
        <strain evidence="8">28M1</strain>
    </source>
</reference>
<evidence type="ECO:0000259" key="7">
    <source>
        <dbReference type="PROSITE" id="PS51387"/>
    </source>
</evidence>
<dbReference type="Proteomes" id="UP000758155">
    <property type="component" value="Unassembled WGS sequence"/>
</dbReference>
<dbReference type="InterPro" id="IPR036318">
    <property type="entry name" value="FAD-bd_PCMH-like_sf"/>
</dbReference>
<dbReference type="InterPro" id="IPR016166">
    <property type="entry name" value="FAD-bd_PCMH"/>
</dbReference>
<feature type="chain" id="PRO_5040459676" description="FAD-binding PCMH-type domain-containing protein" evidence="6">
    <location>
        <begin position="22"/>
        <end position="589"/>
    </location>
</feature>
<dbReference type="GO" id="GO:0016491">
    <property type="term" value="F:oxidoreductase activity"/>
    <property type="evidence" value="ECO:0007669"/>
    <property type="project" value="UniProtKB-KW"/>
</dbReference>
<keyword evidence="6" id="KW-0732">Signal</keyword>
<evidence type="ECO:0000256" key="6">
    <source>
        <dbReference type="SAM" id="SignalP"/>
    </source>
</evidence>
<evidence type="ECO:0000256" key="3">
    <source>
        <dbReference type="ARBA" id="ARBA00022630"/>
    </source>
</evidence>
<dbReference type="InterPro" id="IPR050416">
    <property type="entry name" value="FAD-linked_Oxidoreductase"/>
</dbReference>
<evidence type="ECO:0000313" key="8">
    <source>
        <dbReference type="EMBL" id="KAF3047756.1"/>
    </source>
</evidence>
<evidence type="ECO:0000256" key="4">
    <source>
        <dbReference type="ARBA" id="ARBA00022827"/>
    </source>
</evidence>
<dbReference type="OrthoDB" id="9983560at2759"/>
<dbReference type="Pfam" id="PF08031">
    <property type="entry name" value="BBE"/>
    <property type="match status" value="1"/>
</dbReference>
<dbReference type="InterPro" id="IPR012951">
    <property type="entry name" value="BBE"/>
</dbReference>
<proteinExistence type="inferred from homology"/>
<comment type="caution">
    <text evidence="8">The sequence shown here is derived from an EMBL/GenBank/DDBJ whole genome shotgun (WGS) entry which is preliminary data.</text>
</comment>
<comment type="similarity">
    <text evidence="2">Belongs to the oxygen-dependent FAD-linked oxidoreductase family.</text>
</comment>
<gene>
    <name evidence="8" type="ORF">E8E12_011612</name>
</gene>
<keyword evidence="4" id="KW-0274">FAD</keyword>
<dbReference type="PANTHER" id="PTHR42973">
    <property type="entry name" value="BINDING OXIDOREDUCTASE, PUTATIVE (AFU_ORTHOLOGUE AFUA_1G17690)-RELATED"/>
    <property type="match status" value="1"/>
</dbReference>
<dbReference type="Pfam" id="PF01565">
    <property type="entry name" value="FAD_binding_4"/>
    <property type="match status" value="1"/>
</dbReference>